<comment type="similarity">
    <text evidence="2">Belongs to the methyltransferase superfamily. RsmD family.</text>
</comment>
<dbReference type="Proteomes" id="UP001431235">
    <property type="component" value="Unassembled WGS sequence"/>
</dbReference>
<name>A0ABT0SF81_9GAMM</name>
<proteinExistence type="inferred from homology"/>
<keyword evidence="12" id="KW-1185">Reference proteome</keyword>
<evidence type="ECO:0000313" key="12">
    <source>
        <dbReference type="Proteomes" id="UP001431235"/>
    </source>
</evidence>
<evidence type="ECO:0000256" key="7">
    <source>
        <dbReference type="ARBA" id="ARBA00031268"/>
    </source>
</evidence>
<protein>
    <recommendedName>
        <fullName evidence="4">Ribosomal RNA small subunit methyltransferase D</fullName>
        <ecNumber evidence="3">2.1.1.171</ecNumber>
    </recommendedName>
    <alternativeName>
        <fullName evidence="7">16S rRNA m2G966 methyltransferase</fullName>
    </alternativeName>
    <alternativeName>
        <fullName evidence="8">rRNA (guanine-N(2)-)-methyltransferase</fullName>
    </alternativeName>
</protein>
<dbReference type="CDD" id="cd02440">
    <property type="entry name" value="AdoMet_MTases"/>
    <property type="match status" value="1"/>
</dbReference>
<keyword evidence="6 11" id="KW-0808">Transferase</keyword>
<dbReference type="GO" id="GO:0052913">
    <property type="term" value="F:16S rRNA (guanine(966)-N(2))-methyltransferase activity"/>
    <property type="evidence" value="ECO:0007669"/>
    <property type="project" value="UniProtKB-EC"/>
</dbReference>
<evidence type="ECO:0000313" key="11">
    <source>
        <dbReference type="EMBL" id="MCL7713743.1"/>
    </source>
</evidence>
<evidence type="ECO:0000256" key="5">
    <source>
        <dbReference type="ARBA" id="ARBA00022603"/>
    </source>
</evidence>
<dbReference type="NCBIfam" id="TIGR00095">
    <property type="entry name" value="16S rRNA (guanine(966)-N(2))-methyltransferase RsmD"/>
    <property type="match status" value="1"/>
</dbReference>
<evidence type="ECO:0000256" key="3">
    <source>
        <dbReference type="ARBA" id="ARBA00012141"/>
    </source>
</evidence>
<dbReference type="InterPro" id="IPR029063">
    <property type="entry name" value="SAM-dependent_MTases_sf"/>
</dbReference>
<evidence type="ECO:0000256" key="2">
    <source>
        <dbReference type="ARBA" id="ARBA00005269"/>
    </source>
</evidence>
<accession>A0ABT0SF81</accession>
<evidence type="ECO:0000256" key="8">
    <source>
        <dbReference type="ARBA" id="ARBA00033371"/>
    </source>
</evidence>
<comment type="function">
    <text evidence="1">Specifically methylates the guanine in position 966 of 16S rRNA in the assembled 30S particle.</text>
</comment>
<evidence type="ECO:0000256" key="1">
    <source>
        <dbReference type="ARBA" id="ARBA00002649"/>
    </source>
</evidence>
<evidence type="ECO:0000256" key="4">
    <source>
        <dbReference type="ARBA" id="ARBA00013682"/>
    </source>
</evidence>
<sequence>MSRPPRPPMPSTRPTAGGDGQVRIIGGRWRNTRLPVPRLDGLRPTGDRVRETLFNWLMPVLPGARVLDLFAGSGALGLEAVSRGASTAQLVERDPARAAALGEVVARLQAGAQVQVAADDALHWLERAPAFGADIVFIDPPFAAGLWTQALQRLPRHLADDAWLYLEVAAGGLPFALPGWSPHRQGTTREVGYALYRRAAATLGNDLNATPSA</sequence>
<dbReference type="EC" id="2.1.1.171" evidence="3"/>
<reference evidence="11 12" key="1">
    <citation type="submission" date="2021-08" db="EMBL/GenBank/DDBJ databases">
        <title>Novel members of of the genus Stenotrophomonas from differernt environment.</title>
        <authorList>
            <person name="Deng Y."/>
        </authorList>
    </citation>
    <scope>NUCLEOTIDE SEQUENCE [LARGE SCALE GENOMIC DNA]</scope>
    <source>
        <strain evidence="11 12">CPCC 101365</strain>
    </source>
</reference>
<dbReference type="PROSITE" id="PS00092">
    <property type="entry name" value="N6_MTASE"/>
    <property type="match status" value="1"/>
</dbReference>
<dbReference type="RefSeq" id="WP_250062016.1">
    <property type="nucleotide sequence ID" value="NZ_JAIKTS010000001.1"/>
</dbReference>
<dbReference type="PANTHER" id="PTHR43542">
    <property type="entry name" value="METHYLTRANSFERASE"/>
    <property type="match status" value="1"/>
</dbReference>
<dbReference type="InterPro" id="IPR002052">
    <property type="entry name" value="DNA_methylase_N6_adenine_CS"/>
</dbReference>
<comment type="catalytic activity">
    <reaction evidence="9">
        <text>guanosine(966) in 16S rRNA + S-adenosyl-L-methionine = N(2)-methylguanosine(966) in 16S rRNA + S-adenosyl-L-homocysteine + H(+)</text>
        <dbReference type="Rhea" id="RHEA:23548"/>
        <dbReference type="Rhea" id="RHEA-COMP:10211"/>
        <dbReference type="Rhea" id="RHEA-COMP:10212"/>
        <dbReference type="ChEBI" id="CHEBI:15378"/>
        <dbReference type="ChEBI" id="CHEBI:57856"/>
        <dbReference type="ChEBI" id="CHEBI:59789"/>
        <dbReference type="ChEBI" id="CHEBI:74269"/>
        <dbReference type="ChEBI" id="CHEBI:74481"/>
        <dbReference type="EC" id="2.1.1.171"/>
    </reaction>
</comment>
<dbReference type="Pfam" id="PF03602">
    <property type="entry name" value="Cons_hypoth95"/>
    <property type="match status" value="1"/>
</dbReference>
<evidence type="ECO:0000256" key="9">
    <source>
        <dbReference type="ARBA" id="ARBA00048326"/>
    </source>
</evidence>
<dbReference type="SUPFAM" id="SSF53335">
    <property type="entry name" value="S-adenosyl-L-methionine-dependent methyltransferases"/>
    <property type="match status" value="1"/>
</dbReference>
<keyword evidence="5 11" id="KW-0489">Methyltransferase</keyword>
<organism evidence="11 12">
    <name type="scientific">Stenotrophomonas mori</name>
    <dbReference type="NCBI Taxonomy" id="2871096"/>
    <lineage>
        <taxon>Bacteria</taxon>
        <taxon>Pseudomonadati</taxon>
        <taxon>Pseudomonadota</taxon>
        <taxon>Gammaproteobacteria</taxon>
        <taxon>Lysobacterales</taxon>
        <taxon>Lysobacteraceae</taxon>
        <taxon>Stenotrophomonas</taxon>
    </lineage>
</organism>
<dbReference type="PANTHER" id="PTHR43542:SF1">
    <property type="entry name" value="METHYLTRANSFERASE"/>
    <property type="match status" value="1"/>
</dbReference>
<feature type="region of interest" description="Disordered" evidence="10">
    <location>
        <begin position="1"/>
        <end position="23"/>
    </location>
</feature>
<evidence type="ECO:0000256" key="10">
    <source>
        <dbReference type="SAM" id="MobiDB-lite"/>
    </source>
</evidence>
<dbReference type="InterPro" id="IPR004398">
    <property type="entry name" value="RNA_MeTrfase_RsmD"/>
</dbReference>
<dbReference type="EMBL" id="JAIKTS010000001">
    <property type="protein sequence ID" value="MCL7713743.1"/>
    <property type="molecule type" value="Genomic_DNA"/>
</dbReference>
<evidence type="ECO:0000256" key="6">
    <source>
        <dbReference type="ARBA" id="ARBA00022679"/>
    </source>
</evidence>
<dbReference type="Gene3D" id="3.40.50.150">
    <property type="entry name" value="Vaccinia Virus protein VP39"/>
    <property type="match status" value="1"/>
</dbReference>
<feature type="compositionally biased region" description="Pro residues" evidence="10">
    <location>
        <begin position="1"/>
        <end position="11"/>
    </location>
</feature>
<comment type="caution">
    <text evidence="11">The sequence shown here is derived from an EMBL/GenBank/DDBJ whole genome shotgun (WGS) entry which is preliminary data.</text>
</comment>
<gene>
    <name evidence="11" type="primary">rsmD</name>
    <name evidence="11" type="ORF">K5L01_03585</name>
</gene>